<gene>
    <name evidence="1" type="ORF">IAA47_09605</name>
</gene>
<dbReference type="Proteomes" id="UP000724657">
    <property type="component" value="Unassembled WGS sequence"/>
</dbReference>
<proteinExistence type="predicted"/>
<evidence type="ECO:0000313" key="1">
    <source>
        <dbReference type="EMBL" id="MBU3843216.1"/>
    </source>
</evidence>
<reference evidence="1" key="2">
    <citation type="submission" date="2021-04" db="EMBL/GenBank/DDBJ databases">
        <authorList>
            <person name="Gilroy R."/>
        </authorList>
    </citation>
    <scope>NUCLEOTIDE SEQUENCE</scope>
    <source>
        <strain evidence="1">A6-441</strain>
    </source>
</reference>
<sequence>MRLKKVSLLLIFIFSIVLTNIFYSRNLPPLFEHRNNQNIIILADTASNSPEIVPFEISINDNTHIVEQLRDVIPNFIGVVSIVMLSIKNEKKSFSFKKERGLTGIIIWDRKRVLLN</sequence>
<evidence type="ECO:0000313" key="2">
    <source>
        <dbReference type="Proteomes" id="UP000724657"/>
    </source>
</evidence>
<dbReference type="AlphaFoldDB" id="A0A9E2L164"/>
<reference evidence="1" key="1">
    <citation type="journal article" date="2021" name="PeerJ">
        <title>Extensive microbial diversity within the chicken gut microbiome revealed by metagenomics and culture.</title>
        <authorList>
            <person name="Gilroy R."/>
            <person name="Ravi A."/>
            <person name="Getino M."/>
            <person name="Pursley I."/>
            <person name="Horton D.L."/>
            <person name="Alikhan N.F."/>
            <person name="Baker D."/>
            <person name="Gharbi K."/>
            <person name="Hall N."/>
            <person name="Watson M."/>
            <person name="Adriaenssens E.M."/>
            <person name="Foster-Nyarko E."/>
            <person name="Jarju S."/>
            <person name="Secka A."/>
            <person name="Antonio M."/>
            <person name="Oren A."/>
            <person name="Chaudhuri R.R."/>
            <person name="La Ragione R."/>
            <person name="Hildebrand F."/>
            <person name="Pallen M.J."/>
        </authorList>
    </citation>
    <scope>NUCLEOTIDE SEQUENCE</scope>
    <source>
        <strain evidence="1">A6-441</strain>
    </source>
</reference>
<name>A0A9E2L164_9FUSO</name>
<comment type="caution">
    <text evidence="1">The sequence shown here is derived from an EMBL/GenBank/DDBJ whole genome shotgun (WGS) entry which is preliminary data.</text>
</comment>
<accession>A0A9E2L164</accession>
<protein>
    <submittedName>
        <fullName evidence="1">Uncharacterized protein</fullName>
    </submittedName>
</protein>
<organism evidence="1 2">
    <name type="scientific">Candidatus Fusobacterium pullicola</name>
    <dbReference type="NCBI Taxonomy" id="2838601"/>
    <lineage>
        <taxon>Bacteria</taxon>
        <taxon>Fusobacteriati</taxon>
        <taxon>Fusobacteriota</taxon>
        <taxon>Fusobacteriia</taxon>
        <taxon>Fusobacteriales</taxon>
        <taxon>Fusobacteriaceae</taxon>
        <taxon>Fusobacterium</taxon>
    </lineage>
</organism>
<dbReference type="EMBL" id="JAHLFN010000083">
    <property type="protein sequence ID" value="MBU3843216.1"/>
    <property type="molecule type" value="Genomic_DNA"/>
</dbReference>